<evidence type="ECO:0000256" key="12">
    <source>
        <dbReference type="ARBA" id="ARBA00032954"/>
    </source>
</evidence>
<keyword evidence="10 13" id="KW-0472">Membrane</keyword>
<dbReference type="FunFam" id="1.20.120.220:FF:000003">
    <property type="entry name" value="ATP synthase subunit a"/>
    <property type="match status" value="1"/>
</dbReference>
<evidence type="ECO:0000256" key="2">
    <source>
        <dbReference type="ARBA" id="ARBA00006810"/>
    </source>
</evidence>
<dbReference type="PANTHER" id="PTHR11410:SF0">
    <property type="entry name" value="ATP SYNTHASE SUBUNIT A"/>
    <property type="match status" value="1"/>
</dbReference>
<dbReference type="GeneID" id="59266460"/>
<dbReference type="PROSITE" id="PS00449">
    <property type="entry name" value="ATPASE_A"/>
    <property type="match status" value="1"/>
</dbReference>
<evidence type="ECO:0000256" key="13">
    <source>
        <dbReference type="SAM" id="Phobius"/>
    </source>
</evidence>
<keyword evidence="11" id="KW-0066">ATP synthesis</keyword>
<feature type="transmembrane region" description="Helical" evidence="13">
    <location>
        <begin position="125"/>
        <end position="145"/>
    </location>
</feature>
<evidence type="ECO:0000256" key="11">
    <source>
        <dbReference type="ARBA" id="ARBA00023310"/>
    </source>
</evidence>
<dbReference type="Pfam" id="PF00119">
    <property type="entry name" value="ATP-synt_A"/>
    <property type="match status" value="1"/>
</dbReference>
<dbReference type="AlphaFoldDB" id="A0A8H6AJG3"/>
<proteinExistence type="inferred from homology"/>
<dbReference type="NCBIfam" id="TIGR01131">
    <property type="entry name" value="ATP_synt_6_or_A"/>
    <property type="match status" value="1"/>
</dbReference>
<comment type="caution">
    <text evidence="15">The sequence shown here is derived from an EMBL/GenBank/DDBJ whole genome shotgun (WGS) entry which is preliminary data.</text>
</comment>
<feature type="transmembrane region" description="Helical" evidence="13">
    <location>
        <begin position="234"/>
        <end position="252"/>
    </location>
</feature>
<evidence type="ECO:0000256" key="9">
    <source>
        <dbReference type="ARBA" id="ARBA00023065"/>
    </source>
</evidence>
<protein>
    <recommendedName>
        <fullName evidence="3">ATP synthase subunit a</fullName>
    </recommendedName>
    <alternativeName>
        <fullName evidence="12">F-ATPase protein 6</fullName>
    </alternativeName>
</protein>
<keyword evidence="6 13" id="KW-0812">Transmembrane</keyword>
<evidence type="ECO:0000256" key="6">
    <source>
        <dbReference type="ARBA" id="ARBA00022692"/>
    </source>
</evidence>
<dbReference type="InterPro" id="IPR000568">
    <property type="entry name" value="ATP_synth_F0_asu"/>
</dbReference>
<evidence type="ECO:0000256" key="3">
    <source>
        <dbReference type="ARBA" id="ARBA00021312"/>
    </source>
</evidence>
<evidence type="ECO:0000256" key="4">
    <source>
        <dbReference type="ARBA" id="ARBA00022448"/>
    </source>
</evidence>
<evidence type="ECO:0000313" key="16">
    <source>
        <dbReference type="Proteomes" id="UP000531561"/>
    </source>
</evidence>
<comment type="subcellular location">
    <subcellularLocation>
        <location evidence="1">Mitochondrion inner membrane</location>
        <topology evidence="1">Multi-pass membrane protein</topology>
    </subcellularLocation>
</comment>
<dbReference type="GO" id="GO:0005743">
    <property type="term" value="C:mitochondrial inner membrane"/>
    <property type="evidence" value="ECO:0007669"/>
    <property type="project" value="UniProtKB-SubCell"/>
</dbReference>
<evidence type="ECO:0000256" key="10">
    <source>
        <dbReference type="ARBA" id="ARBA00023136"/>
    </source>
</evidence>
<dbReference type="InterPro" id="IPR045083">
    <property type="entry name" value="ATP_synth_F0_asu_bact/mt"/>
</dbReference>
<evidence type="ECO:0000256" key="1">
    <source>
        <dbReference type="ARBA" id="ARBA00004448"/>
    </source>
</evidence>
<accession>A0A8H6AJG3</accession>
<dbReference type="OrthoDB" id="3599610at2759"/>
<feature type="transmembrane region" description="Helical" evidence="13">
    <location>
        <begin position="151"/>
        <end position="171"/>
    </location>
</feature>
<name>A0A8H6AJG3_9HELO</name>
<dbReference type="CDD" id="cd00310">
    <property type="entry name" value="ATP-synt_Fo_a_6"/>
    <property type="match status" value="1"/>
</dbReference>
<sequence length="259" mass="28729">MVIAQESKNKTTHNISLRFTITQHVRDSVLIDSFLNYLGCGRCYSSRNEVTFIVSTFSDINNKIIPLFKKYPLLGTKQEDYLDFLKVASLIVSKEHLSKEGVEKIKIIQSNMNSSPYSFASTSHFVLTFALSFTIVLGATILGFQKHGLEFFSLLVPAGCPLALLPLLVLIEFISYLARNISLGLRLAANILSGHMLLNILSGFTYNIMTSGIIFFFLGLIPLAFIIAFSGLELGIAFIQAQVFVVLSSSYIKDALDLH</sequence>
<keyword evidence="4" id="KW-0813">Transport</keyword>
<dbReference type="Proteomes" id="UP000531561">
    <property type="component" value="Unassembled WGS sequence"/>
</dbReference>
<dbReference type="RefSeq" id="XP_037187350.1">
    <property type="nucleotide sequence ID" value="XM_037342768.1"/>
</dbReference>
<dbReference type="Pfam" id="PF00961">
    <property type="entry name" value="LAGLIDADG_1"/>
    <property type="match status" value="1"/>
</dbReference>
<evidence type="ECO:0000256" key="8">
    <source>
        <dbReference type="ARBA" id="ARBA00022989"/>
    </source>
</evidence>
<organism evidence="15 16">
    <name type="scientific">Botrytis fragariae</name>
    <dbReference type="NCBI Taxonomy" id="1964551"/>
    <lineage>
        <taxon>Eukaryota</taxon>
        <taxon>Fungi</taxon>
        <taxon>Dikarya</taxon>
        <taxon>Ascomycota</taxon>
        <taxon>Pezizomycotina</taxon>
        <taxon>Leotiomycetes</taxon>
        <taxon>Helotiales</taxon>
        <taxon>Sclerotiniaceae</taxon>
        <taxon>Botrytis</taxon>
    </lineage>
</organism>
<dbReference type="GO" id="GO:0004519">
    <property type="term" value="F:endonuclease activity"/>
    <property type="evidence" value="ECO:0007669"/>
    <property type="project" value="InterPro"/>
</dbReference>
<keyword evidence="8 13" id="KW-1133">Transmembrane helix</keyword>
<dbReference type="InterPro" id="IPR027434">
    <property type="entry name" value="Homing_endonucl"/>
</dbReference>
<evidence type="ECO:0000259" key="14">
    <source>
        <dbReference type="Pfam" id="PF00961"/>
    </source>
</evidence>
<keyword evidence="9" id="KW-0406">Ion transport</keyword>
<reference evidence="15 16" key="1">
    <citation type="journal article" date="2020" name="Phytopathology">
        <title>A high-quality genome resource of Botrytis fragariae, a new and rapidly spreading fungal pathogen causing strawberry gray mold in the U.S.A.</title>
        <authorList>
            <person name="Wu Y."/>
            <person name="Saski C.A."/>
            <person name="Schnabel G."/>
            <person name="Xiao S."/>
            <person name="Hu M."/>
        </authorList>
    </citation>
    <scope>NUCLEOTIDE SEQUENCE [LARGE SCALE GENOMIC DNA]</scope>
    <source>
        <strain evidence="15 16">BVB16</strain>
    </source>
</reference>
<comment type="similarity">
    <text evidence="2">Belongs to the ATPase A chain family.</text>
</comment>
<dbReference type="InterPro" id="IPR004860">
    <property type="entry name" value="LAGLIDADG_dom"/>
</dbReference>
<keyword evidence="5" id="KW-0138">CF(0)</keyword>
<dbReference type="GO" id="GO:0045259">
    <property type="term" value="C:proton-transporting ATP synthase complex"/>
    <property type="evidence" value="ECO:0007669"/>
    <property type="project" value="UniProtKB-KW"/>
</dbReference>
<evidence type="ECO:0000256" key="7">
    <source>
        <dbReference type="ARBA" id="ARBA00022781"/>
    </source>
</evidence>
<dbReference type="PRINTS" id="PR00123">
    <property type="entry name" value="ATPASEA"/>
</dbReference>
<evidence type="ECO:0000313" key="15">
    <source>
        <dbReference type="EMBL" id="KAF5868401.1"/>
    </source>
</evidence>
<keyword evidence="16" id="KW-1185">Reference proteome</keyword>
<evidence type="ECO:0000256" key="5">
    <source>
        <dbReference type="ARBA" id="ARBA00022547"/>
    </source>
</evidence>
<dbReference type="SUPFAM" id="SSF81336">
    <property type="entry name" value="F1F0 ATP synthase subunit A"/>
    <property type="match status" value="1"/>
</dbReference>
<feature type="transmembrane region" description="Helical" evidence="13">
    <location>
        <begin position="208"/>
        <end position="227"/>
    </location>
</feature>
<dbReference type="InterPro" id="IPR035908">
    <property type="entry name" value="F0_ATP_A_sf"/>
</dbReference>
<dbReference type="GO" id="GO:0046933">
    <property type="term" value="F:proton-transporting ATP synthase activity, rotational mechanism"/>
    <property type="evidence" value="ECO:0007669"/>
    <property type="project" value="TreeGrafter"/>
</dbReference>
<dbReference type="InterPro" id="IPR023011">
    <property type="entry name" value="ATP_synth_F0_asu_AS"/>
</dbReference>
<dbReference type="SUPFAM" id="SSF55608">
    <property type="entry name" value="Homing endonucleases"/>
    <property type="match status" value="1"/>
</dbReference>
<dbReference type="Gene3D" id="3.10.28.10">
    <property type="entry name" value="Homing endonucleases"/>
    <property type="match status" value="1"/>
</dbReference>
<dbReference type="EMBL" id="JABFCT010000023">
    <property type="protein sequence ID" value="KAF5868401.1"/>
    <property type="molecule type" value="Genomic_DNA"/>
</dbReference>
<gene>
    <name evidence="15" type="ORF">Bfra_012453</name>
</gene>
<feature type="domain" description="Homing endonuclease LAGLIDADG" evidence="14">
    <location>
        <begin position="5"/>
        <end position="87"/>
    </location>
</feature>
<dbReference type="PANTHER" id="PTHR11410">
    <property type="entry name" value="ATP SYNTHASE SUBUNIT A"/>
    <property type="match status" value="1"/>
</dbReference>
<keyword evidence="7" id="KW-0375">Hydrogen ion transport</keyword>